<dbReference type="Pfam" id="PF01494">
    <property type="entry name" value="FAD_binding_3"/>
    <property type="match status" value="1"/>
</dbReference>
<name>A0ABR4PD01_9HELO</name>
<dbReference type="PRINTS" id="PR00420">
    <property type="entry name" value="RNGMNOXGNASE"/>
</dbReference>
<dbReference type="InterPro" id="IPR038220">
    <property type="entry name" value="PHOX_C_sf"/>
</dbReference>
<dbReference type="PANTHER" id="PTHR43004:SF16">
    <property type="entry name" value="PHENOL 2-MONOOXYGENASE FSQG"/>
    <property type="match status" value="1"/>
</dbReference>
<evidence type="ECO:0000256" key="1">
    <source>
        <dbReference type="ARBA" id="ARBA00007801"/>
    </source>
</evidence>
<keyword evidence="4" id="KW-0560">Oxidoreductase</keyword>
<feature type="domain" description="Phenol hydroxylase-like C-terminal dimerisation" evidence="6">
    <location>
        <begin position="403"/>
        <end position="594"/>
    </location>
</feature>
<evidence type="ECO:0000259" key="6">
    <source>
        <dbReference type="Pfam" id="PF07976"/>
    </source>
</evidence>
<dbReference type="SUPFAM" id="SSF51905">
    <property type="entry name" value="FAD/NAD(P)-binding domain"/>
    <property type="match status" value="1"/>
</dbReference>
<evidence type="ECO:0000256" key="4">
    <source>
        <dbReference type="ARBA" id="ARBA00023002"/>
    </source>
</evidence>
<comment type="caution">
    <text evidence="7">The sequence shown here is derived from an EMBL/GenBank/DDBJ whole genome shotgun (WGS) entry which is preliminary data.</text>
</comment>
<dbReference type="InterPro" id="IPR036188">
    <property type="entry name" value="FAD/NAD-bd_sf"/>
</dbReference>
<feature type="domain" description="FAD-binding" evidence="5">
    <location>
        <begin position="8"/>
        <end position="369"/>
    </location>
</feature>
<dbReference type="InterPro" id="IPR050641">
    <property type="entry name" value="RIFMO-like"/>
</dbReference>
<evidence type="ECO:0000256" key="3">
    <source>
        <dbReference type="ARBA" id="ARBA00022827"/>
    </source>
</evidence>
<sequence length="597" mass="66800">MTIKTQQVDVLIIGAGPAGLTAANCFNGSNLSVRLIDKKSGIVETGKADGLKSISLEVLDTFGIGDAIRNEAHRVEEVVLWNVDERGILTRSMTIPDRTPELRKPREISLHQGRIEHHMLSNIQKHGNVQVSWRKEPINMEFDLDYVHNSEAYPIEVSLLDVEEHVVREIIQAKYVIGCDGAHSWTRKQLDISFVGDLADSTWGVMDMVPKTNFPDIRKVFVVHSAVGTVMGVPREDKLVRFYVSIDGVRPDAAAALESKGLSVEHIVDAASTIMAPYSMKAGSVVWWSAYRVGQRVAEEFSRHERVFLAGDAVHTHSPKAGQGMNTSIQDAYNIGWKLRFCLEQKSSRSLLTTYAQERKPVADQLIAFDKKYLKLFANPDLGHDGFLEAYLQAMKFTTGISIQYSPSLIVKSESQVSRKCALAKNLAPGMRIPDFQMVNQSDGVPISAHHRLISDGRFRILVFPGDISAERSFLRLEHFGHWLDTSGLGAEASRARGRISESGLETITIHSAKRNQIELMDLHEAFHPWTDKDGWDYWKVYADDESYHDGHGHLYERCGIDPDNGCVVVLRPDGYTSLICELDDVNTIDSFFLDLL</sequence>
<comment type="similarity">
    <text evidence="1">Belongs to the PheA/TfdB FAD monooxygenase family.</text>
</comment>
<protein>
    <submittedName>
        <fullName evidence="7">Phenol hydroxylase</fullName>
    </submittedName>
</protein>
<dbReference type="CDD" id="cd02979">
    <property type="entry name" value="PHOX_C"/>
    <property type="match status" value="1"/>
</dbReference>
<reference evidence="7 8" key="1">
    <citation type="submission" date="2024-06" db="EMBL/GenBank/DDBJ databases">
        <title>Complete genome of Phlyctema vagabunda strain 19-DSS-EL-015.</title>
        <authorList>
            <person name="Fiorenzani C."/>
        </authorList>
    </citation>
    <scope>NUCLEOTIDE SEQUENCE [LARGE SCALE GENOMIC DNA]</scope>
    <source>
        <strain evidence="7 8">19-DSS-EL-015</strain>
    </source>
</reference>
<accession>A0ABR4PD01</accession>
<gene>
    <name evidence="7" type="ORF">PVAG01_07633</name>
</gene>
<evidence type="ECO:0000256" key="2">
    <source>
        <dbReference type="ARBA" id="ARBA00022630"/>
    </source>
</evidence>
<dbReference type="Pfam" id="PF07976">
    <property type="entry name" value="Phe_hydrox_dim"/>
    <property type="match status" value="1"/>
</dbReference>
<dbReference type="InterPro" id="IPR036249">
    <property type="entry name" value="Thioredoxin-like_sf"/>
</dbReference>
<dbReference type="EMBL" id="JBFCZG010000006">
    <property type="protein sequence ID" value="KAL3421188.1"/>
    <property type="molecule type" value="Genomic_DNA"/>
</dbReference>
<keyword evidence="3" id="KW-0274">FAD</keyword>
<proteinExistence type="inferred from homology"/>
<dbReference type="Gene3D" id="3.50.50.60">
    <property type="entry name" value="FAD/NAD(P)-binding domain"/>
    <property type="match status" value="1"/>
</dbReference>
<keyword evidence="2" id="KW-0285">Flavoprotein</keyword>
<keyword evidence="8" id="KW-1185">Reference proteome</keyword>
<dbReference type="InterPro" id="IPR002938">
    <property type="entry name" value="FAD-bd"/>
</dbReference>
<organism evidence="7 8">
    <name type="scientific">Phlyctema vagabunda</name>
    <dbReference type="NCBI Taxonomy" id="108571"/>
    <lineage>
        <taxon>Eukaryota</taxon>
        <taxon>Fungi</taxon>
        <taxon>Dikarya</taxon>
        <taxon>Ascomycota</taxon>
        <taxon>Pezizomycotina</taxon>
        <taxon>Leotiomycetes</taxon>
        <taxon>Helotiales</taxon>
        <taxon>Dermateaceae</taxon>
        <taxon>Phlyctema</taxon>
    </lineage>
</organism>
<dbReference type="SUPFAM" id="SSF52833">
    <property type="entry name" value="Thioredoxin-like"/>
    <property type="match status" value="1"/>
</dbReference>
<dbReference type="Proteomes" id="UP001629113">
    <property type="component" value="Unassembled WGS sequence"/>
</dbReference>
<evidence type="ECO:0000313" key="8">
    <source>
        <dbReference type="Proteomes" id="UP001629113"/>
    </source>
</evidence>
<dbReference type="PANTHER" id="PTHR43004">
    <property type="entry name" value="TRK SYSTEM POTASSIUM UPTAKE PROTEIN"/>
    <property type="match status" value="1"/>
</dbReference>
<dbReference type="SUPFAM" id="SSF54373">
    <property type="entry name" value="FAD-linked reductases, C-terminal domain"/>
    <property type="match status" value="1"/>
</dbReference>
<dbReference type="Gene3D" id="3.30.9.10">
    <property type="entry name" value="D-Amino Acid Oxidase, subunit A, domain 2"/>
    <property type="match status" value="1"/>
</dbReference>
<evidence type="ECO:0000313" key="7">
    <source>
        <dbReference type="EMBL" id="KAL3421188.1"/>
    </source>
</evidence>
<dbReference type="Gene3D" id="3.40.30.20">
    <property type="match status" value="1"/>
</dbReference>
<dbReference type="InterPro" id="IPR012941">
    <property type="entry name" value="Phe_hydrox_C_dim_dom"/>
</dbReference>
<evidence type="ECO:0000259" key="5">
    <source>
        <dbReference type="Pfam" id="PF01494"/>
    </source>
</evidence>